<keyword evidence="4 6" id="KW-0472">Membrane</keyword>
<organism evidence="8 9">
    <name type="scientific">Bison bison bison</name>
    <name type="common">North American plains bison</name>
    <dbReference type="NCBI Taxonomy" id="43346"/>
    <lineage>
        <taxon>Eukaryota</taxon>
        <taxon>Metazoa</taxon>
        <taxon>Chordata</taxon>
        <taxon>Craniata</taxon>
        <taxon>Vertebrata</taxon>
        <taxon>Euteleostomi</taxon>
        <taxon>Mammalia</taxon>
        <taxon>Eutheria</taxon>
        <taxon>Laurasiatheria</taxon>
        <taxon>Artiodactyla</taxon>
        <taxon>Ruminantia</taxon>
        <taxon>Pecora</taxon>
        <taxon>Bovidae</taxon>
        <taxon>Bovinae</taxon>
        <taxon>Bison</taxon>
    </lineage>
</organism>
<dbReference type="Pfam" id="PF00083">
    <property type="entry name" value="Sugar_tr"/>
    <property type="match status" value="1"/>
</dbReference>
<reference evidence="9" key="1">
    <citation type="submission" date="2025-08" db="UniProtKB">
        <authorList>
            <consortium name="RefSeq"/>
        </authorList>
    </citation>
    <scope>IDENTIFICATION</scope>
    <source>
        <tissue evidence="9">Blood</tissue>
    </source>
</reference>
<dbReference type="PANTHER" id="PTHR24064">
    <property type="entry name" value="SOLUTE CARRIER FAMILY 22 MEMBER"/>
    <property type="match status" value="1"/>
</dbReference>
<feature type="transmembrane region" description="Helical" evidence="6">
    <location>
        <begin position="478"/>
        <end position="499"/>
    </location>
</feature>
<protein>
    <submittedName>
        <fullName evidence="9">Solute carrier family 22 member 14</fullName>
    </submittedName>
</protein>
<keyword evidence="8" id="KW-1185">Reference proteome</keyword>
<feature type="transmembrane region" description="Helical" evidence="6">
    <location>
        <begin position="409"/>
        <end position="430"/>
    </location>
</feature>
<feature type="transmembrane region" description="Helical" evidence="6">
    <location>
        <begin position="270"/>
        <end position="291"/>
    </location>
</feature>
<dbReference type="InterPro" id="IPR005828">
    <property type="entry name" value="MFS_sugar_transport-like"/>
</dbReference>
<dbReference type="SUPFAM" id="SSF103473">
    <property type="entry name" value="MFS general substrate transporter"/>
    <property type="match status" value="1"/>
</dbReference>
<feature type="domain" description="Major facilitator superfamily (MFS) profile" evidence="7">
    <location>
        <begin position="125"/>
        <end position="562"/>
    </location>
</feature>
<dbReference type="AlphaFoldDB" id="A0A6P3H5I8"/>
<feature type="region of interest" description="Disordered" evidence="5">
    <location>
        <begin position="611"/>
        <end position="633"/>
    </location>
</feature>
<evidence type="ECO:0000256" key="3">
    <source>
        <dbReference type="ARBA" id="ARBA00022989"/>
    </source>
</evidence>
<feature type="transmembrane region" description="Helical" evidence="6">
    <location>
        <begin position="379"/>
        <end position="397"/>
    </location>
</feature>
<dbReference type="GO" id="GO:0012505">
    <property type="term" value="C:endomembrane system"/>
    <property type="evidence" value="ECO:0007669"/>
    <property type="project" value="UniProtKB-SubCell"/>
</dbReference>
<dbReference type="GO" id="GO:0016020">
    <property type="term" value="C:membrane"/>
    <property type="evidence" value="ECO:0007669"/>
    <property type="project" value="InterPro"/>
</dbReference>
<evidence type="ECO:0000256" key="1">
    <source>
        <dbReference type="ARBA" id="ARBA00004127"/>
    </source>
</evidence>
<dbReference type="GeneID" id="104985415"/>
<sequence length="633" mass="70965">MAKENSLKIEFKSHPHPRNLHQHDGAESPRSCSLDMLLQRLRAIDAQDDKLTNIMDVVGEFGTFQRRLVALNFIPNFLASFFMFADIFLFTPQKPYCNTSWILAVDSNLTEAEQMNLTLPRAPNGSFLTCLMYLPVEWDLHSIIQFGLNHTDSCQNGWIYPEMKRRSLINEFDLVCGGEPNKEIVHTMFLAGLLTGAFFFGFITDKLGRYPTILLSLLELMIFGFGTAFVSSFNQYIFFRFCVSQAVVGYAISSSALLTEWLMGMYRAYAFILGHCFFAMGVVFLTGLAYSLPHWRLLFLLGGTPIFPLICYIWILPESPRWLIMKGKLEEAKQVLCYAAGVNKKTIPLSLLDKLQLPGKKVASASILDFYSNKDLRKLTLVMCSIWFAVGCNYYMLGLKIKELGVDIYLTQVIPGIMEVPARLCCIFLIEQLKRRRTLIVTLFQGAIMCFLSLTLPSGKGGHRLRQLHCLATELKSLLVLITLLGEFNLAASITMFYIYTSELLPTVLRATGLGLVSLVWAVGGISSLTLVSQNIAILAIILCCLSALVALFYCSSMPETQDQPLPDTLEHIAPHTRSISEELSNEDMLSDDVTEEAAKNTILNARLTSIDHDGLSSPSLQSKEETVDKEED</sequence>
<comment type="subcellular location">
    <subcellularLocation>
        <location evidence="1">Endomembrane system</location>
        <topology evidence="1">Multi-pass membrane protein</topology>
    </subcellularLocation>
</comment>
<feature type="transmembrane region" description="Helical" evidence="6">
    <location>
        <begin position="210"/>
        <end position="231"/>
    </location>
</feature>
<dbReference type="InterPro" id="IPR036259">
    <property type="entry name" value="MFS_trans_sf"/>
</dbReference>
<evidence type="ECO:0000313" key="8">
    <source>
        <dbReference type="Proteomes" id="UP000515208"/>
    </source>
</evidence>
<dbReference type="RefSeq" id="XP_010833875.1">
    <property type="nucleotide sequence ID" value="XM_010835573.1"/>
</dbReference>
<proteinExistence type="predicted"/>
<feature type="transmembrane region" description="Helical" evidence="6">
    <location>
        <begin position="536"/>
        <end position="555"/>
    </location>
</feature>
<feature type="transmembrane region" description="Helical" evidence="6">
    <location>
        <begin position="69"/>
        <end position="90"/>
    </location>
</feature>
<dbReference type="OrthoDB" id="5296287at2759"/>
<dbReference type="GO" id="GO:0022857">
    <property type="term" value="F:transmembrane transporter activity"/>
    <property type="evidence" value="ECO:0007669"/>
    <property type="project" value="InterPro"/>
</dbReference>
<dbReference type="PROSITE" id="PS50850">
    <property type="entry name" value="MFS"/>
    <property type="match status" value="1"/>
</dbReference>
<keyword evidence="3 6" id="KW-1133">Transmembrane helix</keyword>
<dbReference type="InterPro" id="IPR020846">
    <property type="entry name" value="MFS_dom"/>
</dbReference>
<dbReference type="Gene3D" id="1.20.1250.20">
    <property type="entry name" value="MFS general substrate transporter like domains"/>
    <property type="match status" value="1"/>
</dbReference>
<evidence type="ECO:0000256" key="6">
    <source>
        <dbReference type="SAM" id="Phobius"/>
    </source>
</evidence>
<accession>A0A6P3H5I8</accession>
<dbReference type="CTD" id="9389"/>
<evidence type="ECO:0000259" key="7">
    <source>
        <dbReference type="PROSITE" id="PS50850"/>
    </source>
</evidence>
<feature type="transmembrane region" description="Helical" evidence="6">
    <location>
        <begin position="297"/>
        <end position="316"/>
    </location>
</feature>
<evidence type="ECO:0000256" key="5">
    <source>
        <dbReference type="SAM" id="MobiDB-lite"/>
    </source>
</evidence>
<evidence type="ECO:0000256" key="4">
    <source>
        <dbReference type="ARBA" id="ARBA00023136"/>
    </source>
</evidence>
<gene>
    <name evidence="9" type="primary">SLC22A14</name>
</gene>
<evidence type="ECO:0000256" key="2">
    <source>
        <dbReference type="ARBA" id="ARBA00022692"/>
    </source>
</evidence>
<feature type="transmembrane region" description="Helical" evidence="6">
    <location>
        <begin position="237"/>
        <end position="258"/>
    </location>
</feature>
<feature type="transmembrane region" description="Helical" evidence="6">
    <location>
        <begin position="511"/>
        <end position="530"/>
    </location>
</feature>
<feature type="transmembrane region" description="Helical" evidence="6">
    <location>
        <begin position="439"/>
        <end position="458"/>
    </location>
</feature>
<evidence type="ECO:0000313" key="9">
    <source>
        <dbReference type="RefSeq" id="XP_010833875.1"/>
    </source>
</evidence>
<dbReference type="Proteomes" id="UP000515208">
    <property type="component" value="Unplaced"/>
</dbReference>
<name>A0A6P3H5I8_BISBB</name>
<dbReference type="KEGG" id="bbis:104985415"/>
<feature type="transmembrane region" description="Helical" evidence="6">
    <location>
        <begin position="184"/>
        <end position="203"/>
    </location>
</feature>
<keyword evidence="2 6" id="KW-0812">Transmembrane</keyword>